<name>A0A9D1CX27_9FIRM</name>
<accession>A0A9D1CX27</accession>
<evidence type="ECO:0000313" key="2">
    <source>
        <dbReference type="EMBL" id="HIQ83692.1"/>
    </source>
</evidence>
<evidence type="ECO:0000313" key="3">
    <source>
        <dbReference type="Proteomes" id="UP000824260"/>
    </source>
</evidence>
<proteinExistence type="predicted"/>
<organism evidence="2 3">
    <name type="scientific">Candidatus Pullichristensenella stercorigallinarum</name>
    <dbReference type="NCBI Taxonomy" id="2840909"/>
    <lineage>
        <taxon>Bacteria</taxon>
        <taxon>Bacillati</taxon>
        <taxon>Bacillota</taxon>
        <taxon>Clostridia</taxon>
        <taxon>Candidatus Pullichristensenella</taxon>
    </lineage>
</organism>
<feature type="transmembrane region" description="Helical" evidence="1">
    <location>
        <begin position="121"/>
        <end position="140"/>
    </location>
</feature>
<sequence length="142" mass="16568">MSMKRTRIHVNLPHVAHAHHHPAREHFARIPAPSFKMTPIKRYRLAKKPDNRGEERLLLFRNLFVAAAAVLFLLAMVPELFAHHLKYIVRGVAYIFGAGAYMSEMLILTDNFKHMHPFREMFMPYAFGILYVLMSISYFLEA</sequence>
<keyword evidence="1" id="KW-0812">Transmembrane</keyword>
<keyword evidence="1" id="KW-0472">Membrane</keyword>
<gene>
    <name evidence="2" type="ORF">IAA52_11390</name>
</gene>
<feature type="transmembrane region" description="Helical" evidence="1">
    <location>
        <begin position="58"/>
        <end position="81"/>
    </location>
</feature>
<dbReference type="EMBL" id="DVFZ01000105">
    <property type="protein sequence ID" value="HIQ83692.1"/>
    <property type="molecule type" value="Genomic_DNA"/>
</dbReference>
<evidence type="ECO:0000256" key="1">
    <source>
        <dbReference type="SAM" id="Phobius"/>
    </source>
</evidence>
<feature type="transmembrane region" description="Helical" evidence="1">
    <location>
        <begin position="87"/>
        <end position="109"/>
    </location>
</feature>
<reference evidence="2" key="2">
    <citation type="journal article" date="2021" name="PeerJ">
        <title>Extensive microbial diversity within the chicken gut microbiome revealed by metagenomics and culture.</title>
        <authorList>
            <person name="Gilroy R."/>
            <person name="Ravi A."/>
            <person name="Getino M."/>
            <person name="Pursley I."/>
            <person name="Horton D.L."/>
            <person name="Alikhan N.F."/>
            <person name="Baker D."/>
            <person name="Gharbi K."/>
            <person name="Hall N."/>
            <person name="Watson M."/>
            <person name="Adriaenssens E.M."/>
            <person name="Foster-Nyarko E."/>
            <person name="Jarju S."/>
            <person name="Secka A."/>
            <person name="Antonio M."/>
            <person name="Oren A."/>
            <person name="Chaudhuri R.R."/>
            <person name="La Ragione R."/>
            <person name="Hildebrand F."/>
            <person name="Pallen M.J."/>
        </authorList>
    </citation>
    <scope>NUCLEOTIDE SEQUENCE</scope>
    <source>
        <strain evidence="2">ChiSjej6B24-2974</strain>
    </source>
</reference>
<reference evidence="2" key="1">
    <citation type="submission" date="2020-10" db="EMBL/GenBank/DDBJ databases">
        <authorList>
            <person name="Gilroy R."/>
        </authorList>
    </citation>
    <scope>NUCLEOTIDE SEQUENCE</scope>
    <source>
        <strain evidence="2">ChiSjej6B24-2974</strain>
    </source>
</reference>
<dbReference type="Proteomes" id="UP000824260">
    <property type="component" value="Unassembled WGS sequence"/>
</dbReference>
<protein>
    <submittedName>
        <fullName evidence="2">Uncharacterized protein</fullName>
    </submittedName>
</protein>
<keyword evidence="1" id="KW-1133">Transmembrane helix</keyword>
<comment type="caution">
    <text evidence="2">The sequence shown here is derived from an EMBL/GenBank/DDBJ whole genome shotgun (WGS) entry which is preliminary data.</text>
</comment>
<dbReference type="AlphaFoldDB" id="A0A9D1CX27"/>